<evidence type="ECO:0000256" key="12">
    <source>
        <dbReference type="ARBA" id="ARBA00033413"/>
    </source>
</evidence>
<sequence>MQPVYIGLGSNLGGVMGEPVEQLEQALKALASHRQITLVSLSSNFKTKAIGPGTQPDYINAVALIETQLEPLALLDCLQFIEQQHERERAVRWGARTLDLDILMYGNLTMDTPRLTIPHPRIAERAFVLVPLLDLNPNLSLPDDQSIAKLLANCPEQGIFRL</sequence>
<dbReference type="GO" id="GO:0016301">
    <property type="term" value="F:kinase activity"/>
    <property type="evidence" value="ECO:0007669"/>
    <property type="project" value="UniProtKB-KW"/>
</dbReference>
<reference evidence="14 15" key="1">
    <citation type="submission" date="2015-10" db="EMBL/GenBank/DDBJ databases">
        <title>Metagenome-Assembled Genomes uncover a global brackish microbiome.</title>
        <authorList>
            <person name="Hugerth L.W."/>
            <person name="Larsson J."/>
            <person name="Alneberg J."/>
            <person name="Lindh M.V."/>
            <person name="Legrand C."/>
            <person name="Pinhassi J."/>
            <person name="Andersson A.F."/>
        </authorList>
    </citation>
    <scope>NUCLEOTIDE SEQUENCE [LARGE SCALE GENOMIC DNA]</scope>
    <source>
        <strain evidence="14">BACL26 MAG-121220-bin70</strain>
    </source>
</reference>
<evidence type="ECO:0000256" key="2">
    <source>
        <dbReference type="ARBA" id="ARBA00005810"/>
    </source>
</evidence>
<organism evidence="14 15">
    <name type="scientific">SAR92 bacterium BACL26 MAG-121220-bin70</name>
    <dbReference type="NCBI Taxonomy" id="1655626"/>
    <lineage>
        <taxon>Bacteria</taxon>
        <taxon>Pseudomonadati</taxon>
        <taxon>Pseudomonadota</taxon>
        <taxon>Gammaproteobacteria</taxon>
        <taxon>Cellvibrionales</taxon>
        <taxon>Porticoccaceae</taxon>
        <taxon>SAR92 clade</taxon>
    </lineage>
</organism>
<evidence type="ECO:0000256" key="10">
    <source>
        <dbReference type="ARBA" id="ARBA00029409"/>
    </source>
</evidence>
<evidence type="ECO:0000256" key="4">
    <source>
        <dbReference type="ARBA" id="ARBA00016218"/>
    </source>
</evidence>
<evidence type="ECO:0000256" key="6">
    <source>
        <dbReference type="ARBA" id="ARBA00022741"/>
    </source>
</evidence>
<dbReference type="PANTHER" id="PTHR43071:SF1">
    <property type="entry name" value="2-AMINO-4-HYDROXY-6-HYDROXYMETHYLDIHYDROPTERIDINE PYROPHOSPHOKINASE"/>
    <property type="match status" value="1"/>
</dbReference>
<gene>
    <name evidence="14" type="ORF">ABS24_00025</name>
</gene>
<dbReference type="InterPro" id="IPR035907">
    <property type="entry name" value="Hppk_sf"/>
</dbReference>
<keyword evidence="8" id="KW-0067">ATP-binding</keyword>
<evidence type="ECO:0000256" key="7">
    <source>
        <dbReference type="ARBA" id="ARBA00022777"/>
    </source>
</evidence>
<dbReference type="CDD" id="cd00483">
    <property type="entry name" value="HPPK"/>
    <property type="match status" value="1"/>
</dbReference>
<comment type="function">
    <text evidence="10">Catalyzes the transfer of pyrophosphate from adenosine triphosphate (ATP) to 6-hydroxymethyl-7,8-dihydropterin, an enzymatic step in folate biosynthesis pathway.</text>
</comment>
<dbReference type="GO" id="GO:0046656">
    <property type="term" value="P:folic acid biosynthetic process"/>
    <property type="evidence" value="ECO:0007669"/>
    <property type="project" value="UniProtKB-KW"/>
</dbReference>
<comment type="similarity">
    <text evidence="2">Belongs to the HPPK family.</text>
</comment>
<evidence type="ECO:0000256" key="9">
    <source>
        <dbReference type="ARBA" id="ARBA00022909"/>
    </source>
</evidence>
<dbReference type="InterPro" id="IPR000550">
    <property type="entry name" value="Hppk"/>
</dbReference>
<evidence type="ECO:0000313" key="15">
    <source>
        <dbReference type="Proteomes" id="UP000051213"/>
    </source>
</evidence>
<dbReference type="GO" id="GO:0046654">
    <property type="term" value="P:tetrahydrofolate biosynthetic process"/>
    <property type="evidence" value="ECO:0007669"/>
    <property type="project" value="UniProtKB-UniPathway"/>
</dbReference>
<evidence type="ECO:0000256" key="1">
    <source>
        <dbReference type="ARBA" id="ARBA00005051"/>
    </source>
</evidence>
<dbReference type="PANTHER" id="PTHR43071">
    <property type="entry name" value="2-AMINO-4-HYDROXY-6-HYDROXYMETHYLDIHYDROPTERIDINE PYROPHOSPHOKINASE"/>
    <property type="match status" value="1"/>
</dbReference>
<evidence type="ECO:0000256" key="3">
    <source>
        <dbReference type="ARBA" id="ARBA00013253"/>
    </source>
</evidence>
<protein>
    <recommendedName>
        <fullName evidence="4">2-amino-4-hydroxy-6-hydroxymethyldihydropteridine pyrophosphokinase</fullName>
        <ecNumber evidence="3">2.7.6.3</ecNumber>
    </recommendedName>
    <alternativeName>
        <fullName evidence="11">6-hydroxymethyl-7,8-dihydropterin pyrophosphokinase</fullName>
    </alternativeName>
    <alternativeName>
        <fullName evidence="12">7,8-dihydro-6-hydroxymethylpterin-pyrophosphokinase</fullName>
    </alternativeName>
</protein>
<dbReference type="Gene3D" id="3.30.70.560">
    <property type="entry name" value="7,8-Dihydro-6-hydroxymethylpterin-pyrophosphokinase HPPK"/>
    <property type="match status" value="1"/>
</dbReference>
<dbReference type="UniPathway" id="UPA00077">
    <property type="reaction ID" value="UER00155"/>
</dbReference>
<name>A0A0R2U4T2_9GAMM</name>
<keyword evidence="5" id="KW-0808">Transferase</keyword>
<proteinExistence type="inferred from homology"/>
<dbReference type="GO" id="GO:0005524">
    <property type="term" value="F:ATP binding"/>
    <property type="evidence" value="ECO:0007669"/>
    <property type="project" value="UniProtKB-KW"/>
</dbReference>
<accession>A0A0R2U4T2</accession>
<evidence type="ECO:0000313" key="14">
    <source>
        <dbReference type="EMBL" id="KRO94190.1"/>
    </source>
</evidence>
<evidence type="ECO:0000259" key="13">
    <source>
        <dbReference type="PROSITE" id="PS00794"/>
    </source>
</evidence>
<comment type="caution">
    <text evidence="14">The sequence shown here is derived from an EMBL/GenBank/DDBJ whole genome shotgun (WGS) entry which is preliminary data.</text>
</comment>
<dbReference type="GO" id="GO:0003848">
    <property type="term" value="F:2-amino-4-hydroxy-6-hydroxymethyldihydropteridine diphosphokinase activity"/>
    <property type="evidence" value="ECO:0007669"/>
    <property type="project" value="UniProtKB-EC"/>
</dbReference>
<dbReference type="SUPFAM" id="SSF55083">
    <property type="entry name" value="6-hydroxymethyl-7,8-dihydropterin pyrophosphokinase, HPPK"/>
    <property type="match status" value="1"/>
</dbReference>
<dbReference type="NCBIfam" id="TIGR01498">
    <property type="entry name" value="folK"/>
    <property type="match status" value="1"/>
</dbReference>
<comment type="pathway">
    <text evidence="1">Cofactor biosynthesis; tetrahydrofolate biosynthesis; 2-amino-4-hydroxy-6-hydroxymethyl-7,8-dihydropteridine diphosphate from 7,8-dihydroneopterin triphosphate: step 4/4.</text>
</comment>
<keyword evidence="9" id="KW-0289">Folate biosynthesis</keyword>
<dbReference type="Proteomes" id="UP000051213">
    <property type="component" value="Unassembled WGS sequence"/>
</dbReference>
<dbReference type="EMBL" id="LICA01000171">
    <property type="protein sequence ID" value="KRO94190.1"/>
    <property type="molecule type" value="Genomic_DNA"/>
</dbReference>
<feature type="domain" description="7,8-dihydro-6-hydroxymethylpterin-pyrophosphokinase" evidence="13">
    <location>
        <begin position="92"/>
        <end position="103"/>
    </location>
</feature>
<keyword evidence="7 14" id="KW-0418">Kinase</keyword>
<evidence type="ECO:0000256" key="5">
    <source>
        <dbReference type="ARBA" id="ARBA00022679"/>
    </source>
</evidence>
<evidence type="ECO:0000256" key="8">
    <source>
        <dbReference type="ARBA" id="ARBA00022840"/>
    </source>
</evidence>
<dbReference type="PROSITE" id="PS00794">
    <property type="entry name" value="HPPK"/>
    <property type="match status" value="1"/>
</dbReference>
<dbReference type="Pfam" id="PF01288">
    <property type="entry name" value="HPPK"/>
    <property type="match status" value="1"/>
</dbReference>
<keyword evidence="6" id="KW-0547">Nucleotide-binding</keyword>
<evidence type="ECO:0000256" key="11">
    <source>
        <dbReference type="ARBA" id="ARBA00029766"/>
    </source>
</evidence>
<dbReference type="EC" id="2.7.6.3" evidence="3"/>
<dbReference type="AlphaFoldDB" id="A0A0R2U4T2"/>